<comment type="caution">
    <text evidence="8">The sequence shown here is derived from an EMBL/GenBank/DDBJ whole genome shotgun (WGS) entry which is preliminary data.</text>
</comment>
<feature type="transmembrane region" description="Helical" evidence="7">
    <location>
        <begin position="618"/>
        <end position="640"/>
    </location>
</feature>
<keyword evidence="4 7" id="KW-1133">Transmembrane helix</keyword>
<evidence type="ECO:0000256" key="1">
    <source>
        <dbReference type="ARBA" id="ARBA00004651"/>
    </source>
</evidence>
<keyword evidence="3 7" id="KW-0812">Transmembrane</keyword>
<dbReference type="PANTHER" id="PTHR43124">
    <property type="entry name" value="PURINE EFFLUX PUMP PBUE"/>
    <property type="match status" value="1"/>
</dbReference>
<feature type="transmembrane region" description="Helical" evidence="7">
    <location>
        <begin position="530"/>
        <end position="550"/>
    </location>
</feature>
<feature type="transmembrane region" description="Helical" evidence="7">
    <location>
        <begin position="679"/>
        <end position="701"/>
    </location>
</feature>
<feature type="transmembrane region" description="Helical" evidence="7">
    <location>
        <begin position="562"/>
        <end position="581"/>
    </location>
</feature>
<proteinExistence type="predicted"/>
<reference evidence="8 9" key="1">
    <citation type="submission" date="2022-10" db="EMBL/GenBank/DDBJ databases">
        <title>Defluviimonas sp. nov., isolated from ocean surface water.</title>
        <authorList>
            <person name="He W."/>
            <person name="Wang L."/>
            <person name="Zhang D.-F."/>
        </authorList>
    </citation>
    <scope>NUCLEOTIDE SEQUENCE [LARGE SCALE GENOMIC DNA]</scope>
    <source>
        <strain evidence="8 9">WL0002</strain>
    </source>
</reference>
<keyword evidence="5 7" id="KW-0472">Membrane</keyword>
<feature type="transmembrane region" description="Helical" evidence="7">
    <location>
        <begin position="794"/>
        <end position="811"/>
    </location>
</feature>
<feature type="transmembrane region" description="Helical" evidence="7">
    <location>
        <begin position="728"/>
        <end position="750"/>
    </location>
</feature>
<evidence type="ECO:0000313" key="8">
    <source>
        <dbReference type="EMBL" id="MCV2869610.1"/>
    </source>
</evidence>
<evidence type="ECO:0000256" key="7">
    <source>
        <dbReference type="SAM" id="Phobius"/>
    </source>
</evidence>
<comment type="subcellular location">
    <subcellularLocation>
        <location evidence="1">Cell membrane</location>
        <topology evidence="1">Multi-pass membrane protein</topology>
    </subcellularLocation>
</comment>
<evidence type="ECO:0000256" key="5">
    <source>
        <dbReference type="ARBA" id="ARBA00023136"/>
    </source>
</evidence>
<feature type="transmembrane region" description="Helical" evidence="7">
    <location>
        <begin position="765"/>
        <end position="782"/>
    </location>
</feature>
<keyword evidence="2" id="KW-1003">Cell membrane</keyword>
<feature type="transmembrane region" description="Helical" evidence="7">
    <location>
        <begin position="160"/>
        <end position="185"/>
    </location>
</feature>
<organism evidence="8 9">
    <name type="scientific">Albidovulum marisflavi</name>
    <dbReference type="NCBI Taxonomy" id="2984159"/>
    <lineage>
        <taxon>Bacteria</taxon>
        <taxon>Pseudomonadati</taxon>
        <taxon>Pseudomonadota</taxon>
        <taxon>Alphaproteobacteria</taxon>
        <taxon>Rhodobacterales</taxon>
        <taxon>Paracoccaceae</taxon>
        <taxon>Albidovulum</taxon>
    </lineage>
</organism>
<evidence type="ECO:0000256" key="6">
    <source>
        <dbReference type="SAM" id="MobiDB-lite"/>
    </source>
</evidence>
<dbReference type="Pfam" id="PF07690">
    <property type="entry name" value="MFS_1"/>
    <property type="match status" value="1"/>
</dbReference>
<dbReference type="SUPFAM" id="SSF103473">
    <property type="entry name" value="MFS general substrate transporter"/>
    <property type="match status" value="1"/>
</dbReference>
<dbReference type="Gene3D" id="1.20.1250.20">
    <property type="entry name" value="MFS general substrate transporter like domains"/>
    <property type="match status" value="1"/>
</dbReference>
<feature type="transmembrane region" description="Helical" evidence="7">
    <location>
        <begin position="433"/>
        <end position="455"/>
    </location>
</feature>
<evidence type="ECO:0000313" key="9">
    <source>
        <dbReference type="Proteomes" id="UP001652542"/>
    </source>
</evidence>
<dbReference type="InterPro" id="IPR036259">
    <property type="entry name" value="MFS_trans_sf"/>
</dbReference>
<protein>
    <submittedName>
        <fullName evidence="8">MFS transporter</fullName>
    </submittedName>
</protein>
<feature type="transmembrane region" description="Helical" evidence="7">
    <location>
        <begin position="855"/>
        <end position="877"/>
    </location>
</feature>
<feature type="transmembrane region" description="Helical" evidence="7">
    <location>
        <begin position="593"/>
        <end position="612"/>
    </location>
</feature>
<dbReference type="EMBL" id="JAOWKY010000003">
    <property type="protein sequence ID" value="MCV2869610.1"/>
    <property type="molecule type" value="Genomic_DNA"/>
</dbReference>
<dbReference type="RefSeq" id="WP_263735259.1">
    <property type="nucleotide sequence ID" value="NZ_JAOWKY010000003.1"/>
</dbReference>
<accession>A0ABT2ZEN9</accession>
<dbReference type="Proteomes" id="UP001652542">
    <property type="component" value="Unassembled WGS sequence"/>
</dbReference>
<evidence type="ECO:0000256" key="4">
    <source>
        <dbReference type="ARBA" id="ARBA00022989"/>
    </source>
</evidence>
<gene>
    <name evidence="8" type="ORF">OEW28_13325</name>
</gene>
<name>A0ABT2ZEN9_9RHOB</name>
<keyword evidence="9" id="KW-1185">Reference proteome</keyword>
<feature type="transmembrane region" description="Helical" evidence="7">
    <location>
        <begin position="652"/>
        <end position="673"/>
    </location>
</feature>
<dbReference type="InterPro" id="IPR011701">
    <property type="entry name" value="MFS"/>
</dbReference>
<evidence type="ECO:0000256" key="2">
    <source>
        <dbReference type="ARBA" id="ARBA00022475"/>
    </source>
</evidence>
<feature type="transmembrane region" description="Helical" evidence="7">
    <location>
        <begin position="883"/>
        <end position="901"/>
    </location>
</feature>
<evidence type="ECO:0000256" key="3">
    <source>
        <dbReference type="ARBA" id="ARBA00022692"/>
    </source>
</evidence>
<dbReference type="PANTHER" id="PTHR43124:SF3">
    <property type="entry name" value="CHLORAMPHENICOL EFFLUX PUMP RV0191"/>
    <property type="match status" value="1"/>
</dbReference>
<sequence>MFRRIFPTIFIVAASSLFAFIALAVLQFNQVRFELERERIAVLANRTADPFKAATQIGLPVSSVRNTAALLELARQFDPAIEGAYLFAADGSLVASTTSTDREPALLGGPFGLGDDASATWSGDTTDGFYSGVRLFDASGRVAGGVAITYSGRQSQAQSWAMVGQLLLAGLAFTMVLAPAIWIVLRRALARATTAYDEVEEQIQRFERESWLSRISASTGEASRPSASARPLSALIGEVERRYALEIEGSAGTPARTQTPTPDDQPMAPPAQIQALRRRIVLAMLAVVSSSLLVFSTLVVLAFDRAIEPELESRATLIGSLVRAEMQRTLELGIPMSALGGLSPHFEGILENFDEVSAISLISGGGERVAEARREDTGDEVIPSSFGHAVGVRASTVEMPVLAGSQVVGTIRIEGSQRFVQTRLRDVVLDVSILAIAMLLIGVELAIAIASATVWKPHAQLIQMLAEQRKGQFNHVMREQGPVAFRRLAARFNSYALDIAKRRRALGNDQPPASPKLVEMSDRADIRLPLFLFALGSEITASFLPVYASAATRPVWLTAEVAAAAPMVIYLLAVAALSPFAGAISRRYGAARLFLASVPVAMAALVWMAMAGSVTQIALARGLVAACYALVTVACQEYGLRVDPAAPRARTMSGFIGVIIGGTFCGSVIGGVLASRLGFPSAIMLGAVFILASGLACRLWMIGPAGAPSDTVAAERVEEATPVDMRRFAALVVGLAMPLSAVTAAFIWYYMPLALDAQGLRSADVARVVMLYYLAAIILGPMMGTGDRGGHGSGVSAVVGAVLSGLTLVALPFLGGVWIAACAVLLVGIGHTLLRSPIYALTLGLSGASSRPIALLRLFERLGAILGLSIAAALGQLGYHSTISTALGLAAMAGAVLFVISEASVASRARRGHPC</sequence>
<feature type="region of interest" description="Disordered" evidence="6">
    <location>
        <begin position="249"/>
        <end position="269"/>
    </location>
</feature>
<dbReference type="InterPro" id="IPR050189">
    <property type="entry name" value="MFS_Efflux_Transporters"/>
</dbReference>
<feature type="transmembrane region" description="Helical" evidence="7">
    <location>
        <begin position="280"/>
        <end position="303"/>
    </location>
</feature>